<comment type="caution">
    <text evidence="2">The sequence shown here is derived from an EMBL/GenBank/DDBJ whole genome shotgun (WGS) entry which is preliminary data.</text>
</comment>
<sequence length="153" mass="17060">MNKLTIPLVIFFIGLATYISRNGTKAANTTFESPVPIEISRESRKELERTNIKNHSNYKNFDEALIASLAMEDDEEVIHALKAGANPNIIFNNRKFTMAMDKSLNCNPKILMALIEAGADLNMKDTHNKSALDYAKRNGNEECINILIDSGAK</sequence>
<reference evidence="3" key="1">
    <citation type="journal article" date="2019" name="Int. J. Syst. Evol. Microbiol.">
        <title>Halobacteriovorax valvorus sp. nov., a novel prokaryotic predator isolated from coastal seawater of China.</title>
        <authorList>
            <person name="Chen M.-X."/>
        </authorList>
    </citation>
    <scope>NUCLEOTIDE SEQUENCE [LARGE SCALE GENOMIC DNA]</scope>
    <source>
        <strain evidence="3">BL9</strain>
    </source>
</reference>
<dbReference type="RefSeq" id="WP_115362983.1">
    <property type="nucleotide sequence ID" value="NZ_QDKL01000003.1"/>
</dbReference>
<keyword evidence="1" id="KW-0040">ANK repeat</keyword>
<dbReference type="Gene3D" id="1.25.40.20">
    <property type="entry name" value="Ankyrin repeat-containing domain"/>
    <property type="match status" value="1"/>
</dbReference>
<organism evidence="2 3">
    <name type="scientific">Halobacteriovorax vibrionivorans</name>
    <dbReference type="NCBI Taxonomy" id="2152716"/>
    <lineage>
        <taxon>Bacteria</taxon>
        <taxon>Pseudomonadati</taxon>
        <taxon>Bdellovibrionota</taxon>
        <taxon>Bacteriovoracia</taxon>
        <taxon>Bacteriovoracales</taxon>
        <taxon>Halobacteriovoraceae</taxon>
        <taxon>Halobacteriovorax</taxon>
    </lineage>
</organism>
<evidence type="ECO:0000313" key="2">
    <source>
        <dbReference type="EMBL" id="RZF20805.1"/>
    </source>
</evidence>
<dbReference type="Proteomes" id="UP000443582">
    <property type="component" value="Unassembled WGS sequence"/>
</dbReference>
<dbReference type="SUPFAM" id="SSF48403">
    <property type="entry name" value="Ankyrin repeat"/>
    <property type="match status" value="1"/>
</dbReference>
<gene>
    <name evidence="2" type="ORF">DAY19_12525</name>
</gene>
<dbReference type="EMBL" id="QDKL01000003">
    <property type="protein sequence ID" value="RZF20805.1"/>
    <property type="molecule type" value="Genomic_DNA"/>
</dbReference>
<name>A0ABY0IDY0_9BACT</name>
<dbReference type="PROSITE" id="PS50297">
    <property type="entry name" value="ANK_REP_REGION"/>
    <property type="match status" value="1"/>
</dbReference>
<dbReference type="InterPro" id="IPR002110">
    <property type="entry name" value="Ankyrin_rpt"/>
</dbReference>
<evidence type="ECO:0000256" key="1">
    <source>
        <dbReference type="PROSITE-ProRule" id="PRU00023"/>
    </source>
</evidence>
<keyword evidence="3" id="KW-1185">Reference proteome</keyword>
<evidence type="ECO:0000313" key="3">
    <source>
        <dbReference type="Proteomes" id="UP000443582"/>
    </source>
</evidence>
<accession>A0ABY0IDY0</accession>
<feature type="repeat" description="ANK" evidence="1">
    <location>
        <begin position="127"/>
        <end position="153"/>
    </location>
</feature>
<dbReference type="InterPro" id="IPR036770">
    <property type="entry name" value="Ankyrin_rpt-contain_sf"/>
</dbReference>
<protein>
    <submittedName>
        <fullName evidence="2">Ankyrin repeat domain-containing protein</fullName>
    </submittedName>
</protein>
<dbReference type="PROSITE" id="PS50088">
    <property type="entry name" value="ANK_REPEAT"/>
    <property type="match status" value="1"/>
</dbReference>
<dbReference type="Pfam" id="PF12796">
    <property type="entry name" value="Ank_2"/>
    <property type="match status" value="1"/>
</dbReference>
<proteinExistence type="predicted"/>